<feature type="compositionally biased region" description="Basic and acidic residues" evidence="7">
    <location>
        <begin position="1"/>
        <end position="15"/>
    </location>
</feature>
<feature type="region of interest" description="Disordered" evidence="7">
    <location>
        <begin position="1"/>
        <end position="40"/>
    </location>
</feature>
<feature type="domain" description="Cation efflux protein cytoplasmic" evidence="10">
    <location>
        <begin position="275"/>
        <end position="350"/>
    </location>
</feature>
<evidence type="ECO:0000259" key="10">
    <source>
        <dbReference type="Pfam" id="PF16916"/>
    </source>
</evidence>
<evidence type="ECO:0000256" key="3">
    <source>
        <dbReference type="ARBA" id="ARBA00022448"/>
    </source>
</evidence>
<dbReference type="PANTHER" id="PTHR43840:SF15">
    <property type="entry name" value="MITOCHONDRIAL METAL TRANSPORTER 1-RELATED"/>
    <property type="match status" value="1"/>
</dbReference>
<dbReference type="EMBL" id="JAGINT010000002">
    <property type="protein sequence ID" value="MBP2355955.1"/>
    <property type="molecule type" value="Genomic_DNA"/>
</dbReference>
<keyword evidence="6 8" id="KW-0472">Membrane</keyword>
<dbReference type="InterPro" id="IPR036837">
    <property type="entry name" value="Cation_efflux_CTD_sf"/>
</dbReference>
<evidence type="ECO:0000256" key="7">
    <source>
        <dbReference type="SAM" id="MobiDB-lite"/>
    </source>
</evidence>
<dbReference type="RefSeq" id="WP_209698553.1">
    <property type="nucleotide sequence ID" value="NZ_BAAAVU010000005.1"/>
</dbReference>
<dbReference type="InterPro" id="IPR058533">
    <property type="entry name" value="Cation_efflux_TM"/>
</dbReference>
<dbReference type="PANTHER" id="PTHR43840">
    <property type="entry name" value="MITOCHONDRIAL METAL TRANSPORTER 1-RELATED"/>
    <property type="match status" value="1"/>
</dbReference>
<dbReference type="Proteomes" id="UP000755585">
    <property type="component" value="Unassembled WGS sequence"/>
</dbReference>
<comment type="similarity">
    <text evidence="2">Belongs to the cation diffusion facilitator (CDF) transporter (TC 2.A.4) family.</text>
</comment>
<evidence type="ECO:0000256" key="2">
    <source>
        <dbReference type="ARBA" id="ARBA00008114"/>
    </source>
</evidence>
<gene>
    <name evidence="11" type="ORF">JOF29_007065</name>
</gene>
<keyword evidence="12" id="KW-1185">Reference proteome</keyword>
<proteinExistence type="inferred from homology"/>
<name>A0ABS4UWB9_9ACTN</name>
<comment type="caution">
    <text evidence="11">The sequence shown here is derived from an EMBL/GenBank/DDBJ whole genome shotgun (WGS) entry which is preliminary data.</text>
</comment>
<comment type="subcellular location">
    <subcellularLocation>
        <location evidence="1">Membrane</location>
        <topology evidence="1">Multi-pass membrane protein</topology>
    </subcellularLocation>
</comment>
<evidence type="ECO:0000313" key="11">
    <source>
        <dbReference type="EMBL" id="MBP2355955.1"/>
    </source>
</evidence>
<feature type="domain" description="Cation efflux protein transmembrane" evidence="9">
    <location>
        <begin position="77"/>
        <end position="270"/>
    </location>
</feature>
<evidence type="ECO:0000256" key="6">
    <source>
        <dbReference type="ARBA" id="ARBA00023136"/>
    </source>
</evidence>
<evidence type="ECO:0000313" key="12">
    <source>
        <dbReference type="Proteomes" id="UP000755585"/>
    </source>
</evidence>
<keyword evidence="4 8" id="KW-0812">Transmembrane</keyword>
<evidence type="ECO:0000256" key="5">
    <source>
        <dbReference type="ARBA" id="ARBA00022989"/>
    </source>
</evidence>
<accession>A0ABS4UWB9</accession>
<dbReference type="Gene3D" id="1.20.1510.10">
    <property type="entry name" value="Cation efflux protein transmembrane domain"/>
    <property type="match status" value="1"/>
</dbReference>
<evidence type="ECO:0000256" key="1">
    <source>
        <dbReference type="ARBA" id="ARBA00004141"/>
    </source>
</evidence>
<dbReference type="InterPro" id="IPR050291">
    <property type="entry name" value="CDF_Transporter"/>
</dbReference>
<keyword evidence="5 8" id="KW-1133">Transmembrane helix</keyword>
<dbReference type="NCBIfam" id="TIGR01297">
    <property type="entry name" value="CDF"/>
    <property type="match status" value="1"/>
</dbReference>
<dbReference type="Gene3D" id="3.30.70.1350">
    <property type="entry name" value="Cation efflux protein, cytoplasmic domain"/>
    <property type="match status" value="1"/>
</dbReference>
<dbReference type="SUPFAM" id="SSF161111">
    <property type="entry name" value="Cation efflux protein transmembrane domain-like"/>
    <property type="match status" value="1"/>
</dbReference>
<dbReference type="SUPFAM" id="SSF160240">
    <property type="entry name" value="Cation efflux protein cytoplasmic domain-like"/>
    <property type="match status" value="1"/>
</dbReference>
<feature type="transmembrane region" description="Helical" evidence="8">
    <location>
        <begin position="111"/>
        <end position="131"/>
    </location>
</feature>
<dbReference type="Pfam" id="PF01545">
    <property type="entry name" value="Cation_efflux"/>
    <property type="match status" value="1"/>
</dbReference>
<feature type="transmembrane region" description="Helical" evidence="8">
    <location>
        <begin position="79"/>
        <end position="99"/>
    </location>
</feature>
<feature type="transmembrane region" description="Helical" evidence="8">
    <location>
        <begin position="216"/>
        <end position="239"/>
    </location>
</feature>
<evidence type="ECO:0000256" key="8">
    <source>
        <dbReference type="SAM" id="Phobius"/>
    </source>
</evidence>
<keyword evidence="3" id="KW-0813">Transport</keyword>
<evidence type="ECO:0000256" key="4">
    <source>
        <dbReference type="ARBA" id="ARBA00022692"/>
    </source>
</evidence>
<evidence type="ECO:0000259" key="9">
    <source>
        <dbReference type="Pfam" id="PF01545"/>
    </source>
</evidence>
<dbReference type="InterPro" id="IPR027469">
    <property type="entry name" value="Cation_efflux_TMD_sf"/>
</dbReference>
<dbReference type="InterPro" id="IPR027470">
    <property type="entry name" value="Cation_efflux_CTD"/>
</dbReference>
<feature type="transmembrane region" description="Helical" evidence="8">
    <location>
        <begin position="245"/>
        <end position="262"/>
    </location>
</feature>
<reference evidence="11 12" key="1">
    <citation type="submission" date="2021-03" db="EMBL/GenBank/DDBJ databases">
        <title>Sequencing the genomes of 1000 actinobacteria strains.</title>
        <authorList>
            <person name="Klenk H.-P."/>
        </authorList>
    </citation>
    <scope>NUCLEOTIDE SEQUENCE [LARGE SCALE GENOMIC DNA]</scope>
    <source>
        <strain evidence="11 12">DSM 18824</strain>
    </source>
</reference>
<feature type="transmembrane region" description="Helical" evidence="8">
    <location>
        <begin position="143"/>
        <end position="163"/>
    </location>
</feature>
<sequence length="366" mass="39277">MSATEHGHGHPHDDSPTAGHGHGHGHAPEPTAGHGHGHEHNDGFLGKVKEIFVPHSHDSADKVDSALEASQEGMRCLKISFAGLIVTALIQTVIVIYTNSVALLGDTLHNYADALTAIPLAIAFLVGRRLATRAYTYGFGRAEDLAGIIVVVLIALSSAYAGYEAVMRFIHPSDVRHVGVLIIAGVVGFLGNEVVAQYRIRTGTRIGSAALVADGLHARTDGFTSLAVVLSAVGAWLGFPLADPIIGLLITIAILFVLRDAAREVYRRLMDAVDPSLVDRTEQVIRSTPGVIDVSGIQLRWLGHSLRAEARITIDSNTSLVDAHHLSHQVEHDLIHGVRRLTSATIHTEPRDDDATRAHDLVAHHR</sequence>
<dbReference type="Pfam" id="PF16916">
    <property type="entry name" value="ZT_dimer"/>
    <property type="match status" value="1"/>
</dbReference>
<dbReference type="InterPro" id="IPR002524">
    <property type="entry name" value="Cation_efflux"/>
</dbReference>
<organism evidence="11 12">
    <name type="scientific">Kribbella aluminosa</name>
    <dbReference type="NCBI Taxonomy" id="416017"/>
    <lineage>
        <taxon>Bacteria</taxon>
        <taxon>Bacillati</taxon>
        <taxon>Actinomycetota</taxon>
        <taxon>Actinomycetes</taxon>
        <taxon>Propionibacteriales</taxon>
        <taxon>Kribbellaceae</taxon>
        <taxon>Kribbella</taxon>
    </lineage>
</organism>
<feature type="transmembrane region" description="Helical" evidence="8">
    <location>
        <begin position="175"/>
        <end position="195"/>
    </location>
</feature>
<protein>
    <submittedName>
        <fullName evidence="11">Cation diffusion facilitator family transporter</fullName>
    </submittedName>
</protein>